<dbReference type="InterPro" id="IPR002885">
    <property type="entry name" value="PPR_rpt"/>
</dbReference>
<dbReference type="Proteomes" id="UP000654075">
    <property type="component" value="Unassembled WGS sequence"/>
</dbReference>
<reference evidence="2" key="1">
    <citation type="submission" date="2021-02" db="EMBL/GenBank/DDBJ databases">
        <authorList>
            <person name="Dougan E. K."/>
            <person name="Rhodes N."/>
            <person name="Thang M."/>
            <person name="Chan C."/>
        </authorList>
    </citation>
    <scope>NUCLEOTIDE SEQUENCE</scope>
</reference>
<feature type="repeat" description="PPR" evidence="1">
    <location>
        <begin position="1"/>
        <end position="28"/>
    </location>
</feature>
<dbReference type="Gene3D" id="1.25.40.10">
    <property type="entry name" value="Tetratricopeptide repeat domain"/>
    <property type="match status" value="1"/>
</dbReference>
<evidence type="ECO:0000313" key="3">
    <source>
        <dbReference type="Proteomes" id="UP000654075"/>
    </source>
</evidence>
<proteinExistence type="predicted"/>
<dbReference type="OrthoDB" id="185373at2759"/>
<comment type="caution">
    <text evidence="2">The sequence shown here is derived from an EMBL/GenBank/DDBJ whole genome shotgun (WGS) entry which is preliminary data.</text>
</comment>
<gene>
    <name evidence="2" type="ORF">PGLA1383_LOCUS40920</name>
</gene>
<keyword evidence="3" id="KW-1185">Reference proteome</keyword>
<sequence length="182" mass="19130">MLRACELAGRWPRALALLRQLRQLGFEPGVVTFSSAIGSLAGHSDLWGMALGLLHDMQILSVTPNSMTYSSCLGSLQGSAACWRWSLQLLRSLTGRALRPHASGLEAAALSAAAAGHWAEALALVAQLQGGRRPLLDSVSSEGLSYGGPCWAASSAVLRECEQQGHFCQETALLSNSIGAAD</sequence>
<dbReference type="AlphaFoldDB" id="A0A813GHX4"/>
<dbReference type="InterPro" id="IPR011990">
    <property type="entry name" value="TPR-like_helical_dom_sf"/>
</dbReference>
<evidence type="ECO:0008006" key="4">
    <source>
        <dbReference type="Google" id="ProtNLM"/>
    </source>
</evidence>
<dbReference type="PROSITE" id="PS51375">
    <property type="entry name" value="PPR"/>
    <property type="match status" value="1"/>
</dbReference>
<evidence type="ECO:0000313" key="2">
    <source>
        <dbReference type="EMBL" id="CAE8623681.1"/>
    </source>
</evidence>
<dbReference type="EMBL" id="CAJNNV010028215">
    <property type="protein sequence ID" value="CAE8623681.1"/>
    <property type="molecule type" value="Genomic_DNA"/>
</dbReference>
<name>A0A813GHX4_POLGL</name>
<evidence type="ECO:0000256" key="1">
    <source>
        <dbReference type="PROSITE-ProRule" id="PRU00708"/>
    </source>
</evidence>
<accession>A0A813GHX4</accession>
<protein>
    <recommendedName>
        <fullName evidence="4">Pentatricopeptide repeat-containing protein, chloroplastic</fullName>
    </recommendedName>
</protein>
<organism evidence="2 3">
    <name type="scientific">Polarella glacialis</name>
    <name type="common">Dinoflagellate</name>
    <dbReference type="NCBI Taxonomy" id="89957"/>
    <lineage>
        <taxon>Eukaryota</taxon>
        <taxon>Sar</taxon>
        <taxon>Alveolata</taxon>
        <taxon>Dinophyceae</taxon>
        <taxon>Suessiales</taxon>
        <taxon>Suessiaceae</taxon>
        <taxon>Polarella</taxon>
    </lineage>
</organism>